<feature type="region of interest" description="Disordered" evidence="1">
    <location>
        <begin position="308"/>
        <end position="328"/>
    </location>
</feature>
<proteinExistence type="predicted"/>
<name>A0A922ETG0_CARIL</name>
<dbReference type="EMBL" id="CM031830">
    <property type="protein sequence ID" value="KAG6707715.1"/>
    <property type="molecule type" value="Genomic_DNA"/>
</dbReference>
<accession>A0A922ETG0</accession>
<comment type="caution">
    <text evidence="2">The sequence shown here is derived from an EMBL/GenBank/DDBJ whole genome shotgun (WGS) entry which is preliminary data.</text>
</comment>
<evidence type="ECO:0000313" key="2">
    <source>
        <dbReference type="EMBL" id="KAG6707715.1"/>
    </source>
</evidence>
<dbReference type="Pfam" id="PF13589">
    <property type="entry name" value="HATPase_c_3"/>
    <property type="match status" value="1"/>
</dbReference>
<organism evidence="2 3">
    <name type="scientific">Carya illinoinensis</name>
    <name type="common">Pecan</name>
    <dbReference type="NCBI Taxonomy" id="32201"/>
    <lineage>
        <taxon>Eukaryota</taxon>
        <taxon>Viridiplantae</taxon>
        <taxon>Streptophyta</taxon>
        <taxon>Embryophyta</taxon>
        <taxon>Tracheophyta</taxon>
        <taxon>Spermatophyta</taxon>
        <taxon>Magnoliopsida</taxon>
        <taxon>eudicotyledons</taxon>
        <taxon>Gunneridae</taxon>
        <taxon>Pentapetalae</taxon>
        <taxon>rosids</taxon>
        <taxon>fabids</taxon>
        <taxon>Fagales</taxon>
        <taxon>Juglandaceae</taxon>
        <taxon>Carya</taxon>
    </lineage>
</organism>
<evidence type="ECO:0008006" key="4">
    <source>
        <dbReference type="Google" id="ProtNLM"/>
    </source>
</evidence>
<protein>
    <recommendedName>
        <fullName evidence="4">Gamma-irradiation and mitomycin c induced 1</fullName>
    </recommendedName>
</protein>
<dbReference type="PANTHER" id="PTHR33566:SF1">
    <property type="entry name" value="EN_SPM-LIKE TRANSPOSON-RELATED"/>
    <property type="match status" value="1"/>
</dbReference>
<evidence type="ECO:0000313" key="3">
    <source>
        <dbReference type="Proteomes" id="UP000811246"/>
    </source>
</evidence>
<sequence length="1540" mass="173194">MIKRIFLLFKPQRLDHPHFIGSHTAMEPDTGYRRAKANKRQLVELYEDDDDIDTVYRFKVLLPNGTSIGLTVRDIPLPEMPFGDFINLVKNEYFRARKLNESMKQKRKIDWEGDRFYLEDVNGLKIRDSIKLKDFKPHSCHILQLHDGSGVMANTFENMWDLTPDTDLLMELPEEYTFETALADLIDNSLQAVWSNRKNERRLISVNIASDDSISIFDTGPGMDGSDENSIVKWGKMGASLHRSSKGQAIGGKPPYLRPFFGMFGYGGPSASMHLGRRALVSSKTKSSCKVYTLHLEREALLSSSGSELSWKTTGGMRDPSEDELSKSPHGSFTKIEIFELKRNSLDIFILQCKIKDIYFPYIQCDEVGNSAKTITPIEFQVNGDDLAEIEGGEVAVTNLHSCNGPDFILQLRFSFKQANSAAKSPGSTASQEANARLKCVYFPSLKGKESFEMILEKLEAEGCSVTENYETFSRVSVRRLGRLLPDARWARLPFMDFRHKKGDKAHILKRCCWRVKCFIDTDAGFNPTPSKTDLAHHSPFTAALKNFGNKLNEKEKFVDVEIYRDQKLLTPLQLEREYQDWILQMHDRYDQETECGEDQPVLVVSPANKKALGISSDVVRVHKVLKRKGVSWKSGQKIKILKGACAGCHKNNVYAELEYFLLEGFQGDAGGEARIICRPLGIPDDNGSIVAFNHGDASFNICGSLSLPINVIDSGKCLAIGSIEWNCQVDKQHLKSHSIIDLLSVKQCQELEIDGAPPVDGLVHAGQVPPTKIVAVVRPANFVSSSISKSLDQNSIVKSNLEMSMEIKFREEAEDLRDVCHIYSRRVTPSSHHIYSKRITPSSRKGFHGLYIFPLGSKFPDLFQKAGVYTFSFYVDELTCNNFDKEVLVKASSKVGKWDLLSDEQSPPLSVRVGSCFPPLCLTCNDIYGNRIPFTSTPEVMIKLQTIKGVLVDVEKMRIELSPNKFTLKVEDILIESNELDKIRPNYEATLVICSRDKLYSVSFPCQVYPGSLQFVKARPPILDSQLLPGCIIKELVLEMFDAYDNHISQGLEVELAVEGFCMQDQIGSKRKVDDNGCIDLSGLLKVTAGYGRKVLLSVLSGHEVVFKQEFQTQKQEMQITSGVSLVQSPKLEYDESQSPYSNEKVMLLDYSSSLKQSEKFIMPLITIEKELEDEVLHIGLRIGNLEKELDFLYDRKAEIELDISQLQASFEPCLPNFPPTKDELINRIQSNNHSAASVLCCLSREFSFQGLKNHFMEDIVGLVALLGTVRLNKLSRILAEYLGEDQMLAVVCRSSAAASALEKFEHDGEVHCRHALHAQAAAHGKSIYGRFLIVCLEDIRAYKGEFEGSDPQRKLALPYPTFPSGKVPMGFIGYAVNMIDLDVGHLHTRTAAGHGLRETLFYCLLREVQVYETVECMLEARHCIKHGAVSLDGGILRDNGIISLGFGNPQICFSVTAQESEPSKEFVEIMKLIEENKSELRGVINSIEKLTRSLKKYMKKFKKKKGKYQKLMDDMEPVVKDYLEHKKLCIGNTGSSSY</sequence>
<gene>
    <name evidence="2" type="ORF">I3842_06G045600</name>
</gene>
<reference evidence="2" key="1">
    <citation type="submission" date="2021-01" db="EMBL/GenBank/DDBJ databases">
        <authorList>
            <person name="Lovell J.T."/>
            <person name="Bentley N."/>
            <person name="Bhattarai G."/>
            <person name="Jenkins J.W."/>
            <person name="Sreedasyam A."/>
            <person name="Alarcon Y."/>
            <person name="Bock C."/>
            <person name="Boston L."/>
            <person name="Carlson J."/>
            <person name="Cervantes K."/>
            <person name="Clermont K."/>
            <person name="Krom N."/>
            <person name="Kubenka K."/>
            <person name="Mamidi S."/>
            <person name="Mattison C."/>
            <person name="Monteros M."/>
            <person name="Pisani C."/>
            <person name="Plott C."/>
            <person name="Rajasekar S."/>
            <person name="Rhein H.S."/>
            <person name="Rohla C."/>
            <person name="Song M."/>
            <person name="Hilaire R.S."/>
            <person name="Shu S."/>
            <person name="Wells L."/>
            <person name="Wang X."/>
            <person name="Webber J."/>
            <person name="Heerema R.J."/>
            <person name="Klein P."/>
            <person name="Conner P."/>
            <person name="Grauke L."/>
            <person name="Grimwood J."/>
            <person name="Schmutz J."/>
            <person name="Randall J.J."/>
        </authorList>
    </citation>
    <scope>NUCLEOTIDE SEQUENCE</scope>
    <source>
        <tissue evidence="2">Leaf</tissue>
    </source>
</reference>
<evidence type="ECO:0000256" key="1">
    <source>
        <dbReference type="SAM" id="MobiDB-lite"/>
    </source>
</evidence>
<dbReference type="PANTHER" id="PTHR33566">
    <property type="entry name" value="EN/SPM-LIKE TRANSPOSON-RELATED"/>
    <property type="match status" value="1"/>
</dbReference>
<dbReference type="Proteomes" id="UP000811246">
    <property type="component" value="Chromosome 6"/>
</dbReference>